<proteinExistence type="predicted"/>
<dbReference type="RefSeq" id="WP_254084366.1">
    <property type="nucleotide sequence ID" value="NZ_JAHESE010000008.1"/>
</dbReference>
<reference evidence="1 2" key="1">
    <citation type="submission" date="2021-05" db="EMBL/GenBank/DDBJ databases">
        <title>A Polyphasic approach of four new species of the genus Ohtaekwangia: Ohtaekwangia histidinii sp. nov., Ohtaekwangia cretensis sp. nov., Ohtaekwangia indiensis sp. nov., Ohtaekwangia reichenbachii sp. nov. from diverse environment.</title>
        <authorList>
            <person name="Octaviana S."/>
        </authorList>
    </citation>
    <scope>NUCLEOTIDE SEQUENCE [LARGE SCALE GENOMIC DNA]</scope>
    <source>
        <strain evidence="1 2">PWU5</strain>
    </source>
</reference>
<comment type="caution">
    <text evidence="1">The sequence shown here is derived from an EMBL/GenBank/DDBJ whole genome shotgun (WGS) entry which is preliminary data.</text>
</comment>
<dbReference type="EMBL" id="JAHESE010000008">
    <property type="protein sequence ID" value="MBT1708773.1"/>
    <property type="molecule type" value="Genomic_DNA"/>
</dbReference>
<sequence>MLFFLVVSPSSAQQKEEVTRFYFNVNAALPTVVHEIQDQQVHLQYHDRYGQQAEIVLNVYDWKHEAVGTYHLSKMYGLNYYSVGLSSFYGAWKEDEIYTFELQDEAQHRYTLYIRKVGPPKKEKPTVNIFVNPLHLECSALTGNVVEFYGAISGGKPPYKVNWYIMNKHRTGFLYQPREEMIERAGNTMVVRVDKNPDYYVMVQVRDACGNEERQMVNLMCEDGKKQIHTLFVEPLKQTPELPGIGN</sequence>
<evidence type="ECO:0000313" key="1">
    <source>
        <dbReference type="EMBL" id="MBT1708773.1"/>
    </source>
</evidence>
<name>A0AAP2DWL5_9BACT</name>
<dbReference type="AlphaFoldDB" id="A0AAP2DWL5"/>
<evidence type="ECO:0000313" key="2">
    <source>
        <dbReference type="Proteomes" id="UP001319080"/>
    </source>
</evidence>
<dbReference type="Proteomes" id="UP001319080">
    <property type="component" value="Unassembled WGS sequence"/>
</dbReference>
<accession>A0AAP2DWL5</accession>
<organism evidence="1 2">
    <name type="scientific">Dawidia cretensis</name>
    <dbReference type="NCBI Taxonomy" id="2782350"/>
    <lineage>
        <taxon>Bacteria</taxon>
        <taxon>Pseudomonadati</taxon>
        <taxon>Bacteroidota</taxon>
        <taxon>Cytophagia</taxon>
        <taxon>Cytophagales</taxon>
        <taxon>Chryseotaleaceae</taxon>
        <taxon>Dawidia</taxon>
    </lineage>
</organism>
<protein>
    <submittedName>
        <fullName evidence="1">Uncharacterized protein</fullName>
    </submittedName>
</protein>
<keyword evidence="2" id="KW-1185">Reference proteome</keyword>
<gene>
    <name evidence="1" type="ORF">KK062_11085</name>
</gene>